<organism evidence="2 3">
    <name type="scientific">Batillaria attramentaria</name>
    <dbReference type="NCBI Taxonomy" id="370345"/>
    <lineage>
        <taxon>Eukaryota</taxon>
        <taxon>Metazoa</taxon>
        <taxon>Spiralia</taxon>
        <taxon>Lophotrochozoa</taxon>
        <taxon>Mollusca</taxon>
        <taxon>Gastropoda</taxon>
        <taxon>Caenogastropoda</taxon>
        <taxon>Sorbeoconcha</taxon>
        <taxon>Cerithioidea</taxon>
        <taxon>Batillariidae</taxon>
        <taxon>Batillaria</taxon>
    </lineage>
</organism>
<dbReference type="Proteomes" id="UP001519460">
    <property type="component" value="Unassembled WGS sequence"/>
</dbReference>
<feature type="compositionally biased region" description="Basic and acidic residues" evidence="1">
    <location>
        <begin position="10"/>
        <end position="25"/>
    </location>
</feature>
<evidence type="ECO:0000313" key="2">
    <source>
        <dbReference type="EMBL" id="KAK7482055.1"/>
    </source>
</evidence>
<name>A0ABD0K561_9CAEN</name>
<accession>A0ABD0K561</accession>
<keyword evidence="3" id="KW-1185">Reference proteome</keyword>
<reference evidence="2 3" key="1">
    <citation type="journal article" date="2023" name="Sci. Data">
        <title>Genome assembly of the Korean intertidal mud-creeper Batillaria attramentaria.</title>
        <authorList>
            <person name="Patra A.K."/>
            <person name="Ho P.T."/>
            <person name="Jun S."/>
            <person name="Lee S.J."/>
            <person name="Kim Y."/>
            <person name="Won Y.J."/>
        </authorList>
    </citation>
    <scope>NUCLEOTIDE SEQUENCE [LARGE SCALE GENOMIC DNA]</scope>
    <source>
        <strain evidence="2">Wonlab-2016</strain>
    </source>
</reference>
<feature type="region of interest" description="Disordered" evidence="1">
    <location>
        <begin position="1"/>
        <end position="26"/>
    </location>
</feature>
<comment type="caution">
    <text evidence="2">The sequence shown here is derived from an EMBL/GenBank/DDBJ whole genome shotgun (WGS) entry which is preliminary data.</text>
</comment>
<proteinExistence type="predicted"/>
<evidence type="ECO:0000313" key="3">
    <source>
        <dbReference type="Proteomes" id="UP001519460"/>
    </source>
</evidence>
<sequence>MAASNLRSDPFSRDDRRSQHYHSADRALGIHTRGRSSFEVPGRYVYWTSIGKSFRSAISLIYYGGLAFGAAIGSITELASAGLTAPTFRKGRGTGNYKYVPPTDTPAQEC</sequence>
<evidence type="ECO:0000256" key="1">
    <source>
        <dbReference type="SAM" id="MobiDB-lite"/>
    </source>
</evidence>
<gene>
    <name evidence="2" type="ORF">BaRGS_00026747</name>
</gene>
<dbReference type="EMBL" id="JACVVK020000252">
    <property type="protein sequence ID" value="KAK7482055.1"/>
    <property type="molecule type" value="Genomic_DNA"/>
</dbReference>
<dbReference type="AlphaFoldDB" id="A0ABD0K561"/>
<protein>
    <submittedName>
        <fullName evidence="2">Uncharacterized protein</fullName>
    </submittedName>
</protein>